<accession>A0AA89ARP0</accession>
<proteinExistence type="predicted"/>
<comment type="caution">
    <text evidence="2">The sequence shown here is derived from an EMBL/GenBank/DDBJ whole genome shotgun (WGS) entry which is preliminary data.</text>
</comment>
<gene>
    <name evidence="2" type="ORF">RJ639_009223</name>
</gene>
<protein>
    <recommendedName>
        <fullName evidence="1">Reverse transcriptase Ty1/copia-type domain-containing protein</fullName>
    </recommendedName>
</protein>
<dbReference type="Pfam" id="PF07727">
    <property type="entry name" value="RVT_2"/>
    <property type="match status" value="1"/>
</dbReference>
<name>A0AA89ARP0_9ASTE</name>
<dbReference type="Proteomes" id="UP001188597">
    <property type="component" value="Unassembled WGS sequence"/>
</dbReference>
<dbReference type="InterPro" id="IPR013103">
    <property type="entry name" value="RVT_2"/>
</dbReference>
<sequence>MAEDTIKVTTESTERDAQNGNIGDEICAKASDLSGSVQDLDRAISCFETTPQSEGETEEVNAATELLKLSELGLESEEIYMKIPREFAKQDEGCICRLQKFQYGVRYESRNWCHKFATPLLAIAFRQSDADRSLFPYSHGGSFVAAFIYVDDAIITGKDITCIPKL</sequence>
<evidence type="ECO:0000313" key="2">
    <source>
        <dbReference type="EMBL" id="KAK3014249.1"/>
    </source>
</evidence>
<organism evidence="2 3">
    <name type="scientific">Escallonia herrerae</name>
    <dbReference type="NCBI Taxonomy" id="1293975"/>
    <lineage>
        <taxon>Eukaryota</taxon>
        <taxon>Viridiplantae</taxon>
        <taxon>Streptophyta</taxon>
        <taxon>Embryophyta</taxon>
        <taxon>Tracheophyta</taxon>
        <taxon>Spermatophyta</taxon>
        <taxon>Magnoliopsida</taxon>
        <taxon>eudicotyledons</taxon>
        <taxon>Gunneridae</taxon>
        <taxon>Pentapetalae</taxon>
        <taxon>asterids</taxon>
        <taxon>campanulids</taxon>
        <taxon>Escalloniales</taxon>
        <taxon>Escalloniaceae</taxon>
        <taxon>Escallonia</taxon>
    </lineage>
</organism>
<evidence type="ECO:0000259" key="1">
    <source>
        <dbReference type="Pfam" id="PF07727"/>
    </source>
</evidence>
<dbReference type="AlphaFoldDB" id="A0AA89ARP0"/>
<reference evidence="2" key="1">
    <citation type="submission" date="2022-12" db="EMBL/GenBank/DDBJ databases">
        <title>Draft genome assemblies for two species of Escallonia (Escalloniales).</title>
        <authorList>
            <person name="Chanderbali A."/>
            <person name="Dervinis C."/>
            <person name="Anghel I."/>
            <person name="Soltis D."/>
            <person name="Soltis P."/>
            <person name="Zapata F."/>
        </authorList>
    </citation>
    <scope>NUCLEOTIDE SEQUENCE</scope>
    <source>
        <strain evidence="2">UCBG64.0493</strain>
        <tissue evidence="2">Leaf</tissue>
    </source>
</reference>
<keyword evidence="3" id="KW-1185">Reference proteome</keyword>
<dbReference type="EMBL" id="JAVXUP010001237">
    <property type="protein sequence ID" value="KAK3014249.1"/>
    <property type="molecule type" value="Genomic_DNA"/>
</dbReference>
<feature type="domain" description="Reverse transcriptase Ty1/copia-type" evidence="1">
    <location>
        <begin position="76"/>
        <end position="163"/>
    </location>
</feature>
<evidence type="ECO:0000313" key="3">
    <source>
        <dbReference type="Proteomes" id="UP001188597"/>
    </source>
</evidence>